<dbReference type="PANTHER" id="PTHR36740:SF1">
    <property type="entry name" value="PRC-BARREL DOMAIN-CONTAINING PROTEIN"/>
    <property type="match status" value="1"/>
</dbReference>
<feature type="region of interest" description="Disordered" evidence="1">
    <location>
        <begin position="286"/>
        <end position="361"/>
    </location>
</feature>
<accession>A0A7S0PR92</accession>
<feature type="region of interest" description="Disordered" evidence="1">
    <location>
        <begin position="1"/>
        <end position="68"/>
    </location>
</feature>
<dbReference type="AlphaFoldDB" id="A0A7S0PR92"/>
<name>A0A7S0PR92_MICPS</name>
<protein>
    <recommendedName>
        <fullName evidence="2">PRC-barrel domain-containing protein</fullName>
    </recommendedName>
</protein>
<dbReference type="SUPFAM" id="SSF50346">
    <property type="entry name" value="PRC-barrel domain"/>
    <property type="match status" value="2"/>
</dbReference>
<feature type="compositionally biased region" description="Low complexity" evidence="1">
    <location>
        <begin position="12"/>
        <end position="22"/>
    </location>
</feature>
<feature type="compositionally biased region" description="Polar residues" evidence="1">
    <location>
        <begin position="1"/>
        <end position="10"/>
    </location>
</feature>
<feature type="domain" description="PRC-barrel" evidence="2">
    <location>
        <begin position="157"/>
        <end position="229"/>
    </location>
</feature>
<feature type="compositionally biased region" description="Low complexity" evidence="1">
    <location>
        <begin position="286"/>
        <end position="299"/>
    </location>
</feature>
<evidence type="ECO:0000256" key="1">
    <source>
        <dbReference type="SAM" id="MobiDB-lite"/>
    </source>
</evidence>
<organism evidence="3">
    <name type="scientific">Micromonas pusilla</name>
    <name type="common">Picoplanktonic green alga</name>
    <name type="synonym">Chromulina pusilla</name>
    <dbReference type="NCBI Taxonomy" id="38833"/>
    <lineage>
        <taxon>Eukaryota</taxon>
        <taxon>Viridiplantae</taxon>
        <taxon>Chlorophyta</taxon>
        <taxon>Mamiellophyceae</taxon>
        <taxon>Mamiellales</taxon>
        <taxon>Mamiellaceae</taxon>
        <taxon>Micromonas</taxon>
    </lineage>
</organism>
<dbReference type="InterPro" id="IPR011033">
    <property type="entry name" value="PRC_barrel-like_sf"/>
</dbReference>
<dbReference type="Gene3D" id="2.30.30.240">
    <property type="entry name" value="PRC-barrel domain"/>
    <property type="match status" value="2"/>
</dbReference>
<evidence type="ECO:0000259" key="2">
    <source>
        <dbReference type="Pfam" id="PF05239"/>
    </source>
</evidence>
<evidence type="ECO:0000313" key="3">
    <source>
        <dbReference type="EMBL" id="CAD8591308.1"/>
    </source>
</evidence>
<feature type="region of interest" description="Disordered" evidence="1">
    <location>
        <begin position="386"/>
        <end position="456"/>
    </location>
</feature>
<feature type="compositionally biased region" description="Basic and acidic residues" evidence="1">
    <location>
        <begin position="395"/>
        <end position="404"/>
    </location>
</feature>
<sequence>MTRSVSSARLGSTPSSTTPRRATTSRRRPAPLRQPLRVTSVASEERPAPATDRRDRAPPPPDAYVPPSVTLTRGQLVRKDVVTRTTGVRLGTATNLWVDVDEWEVVALDVRPYVRGALLNGVGGGAVDHVLMSSLRQVGDVILVHDESAVERRWSSYGLSTVVGCDVVTERGTYIGRVRDYEFDPDDGLVQRIVVDALGLPIVPEGVVSTYAVDVGEILSVGMDRIILAEGAESRVEQLSASLLQRLQLTAPPWEDDLATYADYYEADVRARQQAEWERQQAWAQQGYQQRGYQQQARYNPTPRTYSEDYYSAPPPPAAGIPLVRPNQPYERRDADGGYGDRPPQGERRGGASGGGRAIGDWMVRDNEQRANLEYEYEYADGGYGYASETNGRGTRGDTNRRVESPPPPPADAWARAAPERGDAGARSISTGGTGGGATAAPPSQRKGFDADEDML</sequence>
<dbReference type="PANTHER" id="PTHR36740">
    <property type="entry name" value="PRC DOMAIN-CONTAINING PROTEIN"/>
    <property type="match status" value="1"/>
</dbReference>
<dbReference type="Pfam" id="PF05239">
    <property type="entry name" value="PRC"/>
    <property type="match status" value="1"/>
</dbReference>
<reference evidence="3" key="1">
    <citation type="submission" date="2021-01" db="EMBL/GenBank/DDBJ databases">
        <authorList>
            <person name="Corre E."/>
            <person name="Pelletier E."/>
            <person name="Niang G."/>
            <person name="Scheremetjew M."/>
            <person name="Finn R."/>
            <person name="Kale V."/>
            <person name="Holt S."/>
            <person name="Cochrane G."/>
            <person name="Meng A."/>
            <person name="Brown T."/>
            <person name="Cohen L."/>
        </authorList>
    </citation>
    <scope>NUCLEOTIDE SEQUENCE</scope>
    <source>
        <strain evidence="3">CCMP494</strain>
    </source>
</reference>
<feature type="compositionally biased region" description="Basic and acidic residues" evidence="1">
    <location>
        <begin position="43"/>
        <end position="57"/>
    </location>
</feature>
<dbReference type="EMBL" id="HBEV01011257">
    <property type="protein sequence ID" value="CAD8591308.1"/>
    <property type="molecule type" value="Transcribed_RNA"/>
</dbReference>
<gene>
    <name evidence="3" type="ORF">MSP1404_LOCUS8712</name>
</gene>
<proteinExistence type="predicted"/>
<dbReference type="InterPro" id="IPR027275">
    <property type="entry name" value="PRC-brl_dom"/>
</dbReference>